<feature type="compositionally biased region" description="Basic and acidic residues" evidence="5">
    <location>
        <begin position="331"/>
        <end position="344"/>
    </location>
</feature>
<evidence type="ECO:0000256" key="4">
    <source>
        <dbReference type="ARBA" id="ARBA00023242"/>
    </source>
</evidence>
<protein>
    <recommendedName>
        <fullName evidence="6">NAC domain-containing protein</fullName>
    </recommendedName>
</protein>
<dbReference type="GO" id="GO:0003677">
    <property type="term" value="F:DNA binding"/>
    <property type="evidence" value="ECO:0007669"/>
    <property type="project" value="UniProtKB-KW"/>
</dbReference>
<dbReference type="EMBL" id="SPHZ02000005">
    <property type="protein sequence ID" value="KAF0921154.1"/>
    <property type="molecule type" value="Genomic_DNA"/>
</dbReference>
<dbReference type="Pfam" id="PF02365">
    <property type="entry name" value="NAM"/>
    <property type="match status" value="1"/>
</dbReference>
<dbReference type="PANTHER" id="PTHR31719:SF243">
    <property type="entry name" value="NAC DOMAIN-CONTAINING PROTEIN"/>
    <property type="match status" value="1"/>
</dbReference>
<evidence type="ECO:0000256" key="2">
    <source>
        <dbReference type="ARBA" id="ARBA00023125"/>
    </source>
</evidence>
<keyword evidence="4" id="KW-0539">Nucleus</keyword>
<feature type="compositionally biased region" description="Polar residues" evidence="5">
    <location>
        <begin position="217"/>
        <end position="236"/>
    </location>
</feature>
<dbReference type="GO" id="GO:0006355">
    <property type="term" value="P:regulation of DNA-templated transcription"/>
    <property type="evidence" value="ECO:0007669"/>
    <property type="project" value="InterPro"/>
</dbReference>
<evidence type="ECO:0000259" key="6">
    <source>
        <dbReference type="PROSITE" id="PS51005"/>
    </source>
</evidence>
<dbReference type="InterPro" id="IPR036093">
    <property type="entry name" value="NAC_dom_sf"/>
</dbReference>
<proteinExistence type="predicted"/>
<name>A0A6G1E9N7_9ORYZ</name>
<keyword evidence="1" id="KW-0805">Transcription regulation</keyword>
<keyword evidence="3" id="KW-0804">Transcription</keyword>
<dbReference type="AlphaFoldDB" id="A0A6G1E9N7"/>
<feature type="compositionally biased region" description="Polar residues" evidence="5">
    <location>
        <begin position="285"/>
        <end position="303"/>
    </location>
</feature>
<feature type="region of interest" description="Disordered" evidence="5">
    <location>
        <begin position="356"/>
        <end position="418"/>
    </location>
</feature>
<keyword evidence="2" id="KW-0238">DNA-binding</keyword>
<evidence type="ECO:0000313" key="8">
    <source>
        <dbReference type="Proteomes" id="UP000479710"/>
    </source>
</evidence>
<dbReference type="InterPro" id="IPR003441">
    <property type="entry name" value="NAC-dom"/>
</dbReference>
<reference evidence="7 8" key="1">
    <citation type="submission" date="2019-11" db="EMBL/GenBank/DDBJ databases">
        <title>Whole genome sequence of Oryza granulata.</title>
        <authorList>
            <person name="Li W."/>
        </authorList>
    </citation>
    <scope>NUCLEOTIDE SEQUENCE [LARGE SCALE GENOMIC DNA]</scope>
    <source>
        <strain evidence="8">cv. Menghai</strain>
        <tissue evidence="7">Leaf</tissue>
    </source>
</reference>
<evidence type="ECO:0000256" key="1">
    <source>
        <dbReference type="ARBA" id="ARBA00023015"/>
    </source>
</evidence>
<feature type="compositionally biased region" description="Polar residues" evidence="5">
    <location>
        <begin position="311"/>
        <end position="322"/>
    </location>
</feature>
<feature type="domain" description="NAC" evidence="6">
    <location>
        <begin position="6"/>
        <end position="166"/>
    </location>
</feature>
<feature type="compositionally biased region" description="Low complexity" evidence="5">
    <location>
        <begin position="249"/>
        <end position="261"/>
    </location>
</feature>
<dbReference type="PANTHER" id="PTHR31719">
    <property type="entry name" value="NAC TRANSCRIPTION FACTOR 56"/>
    <property type="match status" value="1"/>
</dbReference>
<keyword evidence="8" id="KW-1185">Reference proteome</keyword>
<dbReference type="Gene3D" id="2.170.150.80">
    <property type="entry name" value="NAC domain"/>
    <property type="match status" value="1"/>
</dbReference>
<organism evidence="7 8">
    <name type="scientific">Oryza meyeriana var. granulata</name>
    <dbReference type="NCBI Taxonomy" id="110450"/>
    <lineage>
        <taxon>Eukaryota</taxon>
        <taxon>Viridiplantae</taxon>
        <taxon>Streptophyta</taxon>
        <taxon>Embryophyta</taxon>
        <taxon>Tracheophyta</taxon>
        <taxon>Spermatophyta</taxon>
        <taxon>Magnoliopsida</taxon>
        <taxon>Liliopsida</taxon>
        <taxon>Poales</taxon>
        <taxon>Poaceae</taxon>
        <taxon>BOP clade</taxon>
        <taxon>Oryzoideae</taxon>
        <taxon>Oryzeae</taxon>
        <taxon>Oryzinae</taxon>
        <taxon>Oryza</taxon>
        <taxon>Oryza meyeriana</taxon>
    </lineage>
</organism>
<evidence type="ECO:0000256" key="5">
    <source>
        <dbReference type="SAM" id="MobiDB-lite"/>
    </source>
</evidence>
<gene>
    <name evidence="7" type="ORF">E2562_039081</name>
</gene>
<comment type="caution">
    <text evidence="7">The sequence shown here is derived from an EMBL/GenBank/DDBJ whole genome shotgun (WGS) entry which is preliminary data.</text>
</comment>
<dbReference type="PROSITE" id="PS51005">
    <property type="entry name" value="NAC"/>
    <property type="match status" value="1"/>
</dbReference>
<feature type="compositionally biased region" description="Basic and acidic residues" evidence="5">
    <location>
        <begin position="365"/>
        <end position="378"/>
    </location>
</feature>
<feature type="region of interest" description="Disordered" evidence="5">
    <location>
        <begin position="191"/>
        <end position="344"/>
    </location>
</feature>
<accession>A0A6G1E9N7</accession>
<sequence>MVNACPVVLASRHPSEQELITSYLQPRVSSGKKAASHPFIYNADVYSDDPACLTKKFRPVRSGDGEEVWYFFSPARTKTSRGQRRARTVDTGEGCWHCEAGVKTVLDAGHHRVGYRQFFSFMTKQHHGKRNRTGWLMVELGLDREQQQDNSKDDDSLLVLCKIYFTPRTPVSSAGGRMALDLAGLKRNAAGELVGPSTPPAGQSRPSLSGEAATLPCETSSHSSVENDSTHGNTKAGSAEVEVDSTQAGSGSSGSEESSGEPSDKSSDVPEHGDTQVDGPRELPETNSIAEKSDGTTAPSIENSIAEKSEGTTAASTESPQQLHAVPVAEACHDTDKDTDTMDIDCPTRVETHHTIVDDDDDHAQDEAHADTECEDTQRIMPTSAEHPRQSDDDPNMAGAGGGAPEHHHRDTLGDGRSNLFSLRQEGVQRDEMMVAVGHLSRDRVMMLLIGGEERGAPALPPDIEGYYQAIRPRPRVITTHTDNTSQK</sequence>
<dbReference type="SUPFAM" id="SSF101941">
    <property type="entry name" value="NAC domain"/>
    <property type="match status" value="1"/>
</dbReference>
<feature type="compositionally biased region" description="Basic and acidic residues" evidence="5">
    <location>
        <begin position="405"/>
        <end position="414"/>
    </location>
</feature>
<evidence type="ECO:0000256" key="3">
    <source>
        <dbReference type="ARBA" id="ARBA00023163"/>
    </source>
</evidence>
<dbReference type="OrthoDB" id="695366at2759"/>
<evidence type="ECO:0000313" key="7">
    <source>
        <dbReference type="EMBL" id="KAF0921154.1"/>
    </source>
</evidence>
<dbReference type="Proteomes" id="UP000479710">
    <property type="component" value="Unassembled WGS sequence"/>
</dbReference>
<feature type="compositionally biased region" description="Basic and acidic residues" evidence="5">
    <location>
        <begin position="262"/>
        <end position="284"/>
    </location>
</feature>